<accession>A0ACC2WZX9</accession>
<dbReference type="Proteomes" id="UP001230649">
    <property type="component" value="Unassembled WGS sequence"/>
</dbReference>
<dbReference type="EMBL" id="JASBWS010000003">
    <property type="protein sequence ID" value="KAJ9116592.1"/>
    <property type="molecule type" value="Genomic_DNA"/>
</dbReference>
<keyword evidence="2" id="KW-1185">Reference proteome</keyword>
<comment type="caution">
    <text evidence="1">The sequence shown here is derived from an EMBL/GenBank/DDBJ whole genome shotgun (WGS) entry which is preliminary data.</text>
</comment>
<sequence length="713" mass="79591">MTDTLALPIAPLRAHNRYIVSSRIPTPVIDDDAAECKTNYVSSAVTEDVKDRRDDEEEGGGGGKRQRVDDRDSGGKRMTKEEKKARQGQNKGRRFMSIHDGVRVCKDFIQDGECAFGDKCKMSHDITEYLLSKERDIYFPAHETLLDASPFVPLPTREEPTQPPTAEDPSPLFDTTTTCPVFSALGYCTFGWRCRFLGAHVARVDAVKEGLAAVPKMPQVAGWQVVEDPVKKVRVEAEGKEGSMNSLSAEEIKALQRKRFPYPMSAEYLHSIDSSYQYERAYKPYQPPPPKKGGAGKQSATAAEVNEEEEMAAMDEEEQAMAVGSLAGMTGAEVEKDDVPMRPVEKRRLDWRGKTYLAPLTTVGNLPFRQLCVNYGADITCGEMVLSQSLVSGSREEWALTKRHRSEKCFGVQLCGGKPTMMVPAAEALRTVMTRDASRGIDFVDINLGCPIDLIFQRGAGSALFNRPNQLEKILVGMNKVLGDIPLTVKFRMGIAKDELIAHKFIPRFAFDWGVSAMTNWAHIKECVETLHASAEEKGLPAPPTFGNGDCFSAQQYYEEMEASGVDGIMVARGALIKPWIFTEIKERREWDISATERLEGIRKYAEFALNHYGADTRGVNTARRFLCEALSFQHRYVPIGLLERMPPMMNERPPLYRGRSELETLLASTDSRDWVKISEMFLGKSPEDFNFIPKHKSNSYGGGRDDGEDNQG</sequence>
<evidence type="ECO:0000313" key="2">
    <source>
        <dbReference type="Proteomes" id="UP001230649"/>
    </source>
</evidence>
<organism evidence="1 2">
    <name type="scientific">Naganishia adeliensis</name>
    <dbReference type="NCBI Taxonomy" id="92952"/>
    <lineage>
        <taxon>Eukaryota</taxon>
        <taxon>Fungi</taxon>
        <taxon>Dikarya</taxon>
        <taxon>Basidiomycota</taxon>
        <taxon>Agaricomycotina</taxon>
        <taxon>Tremellomycetes</taxon>
        <taxon>Filobasidiales</taxon>
        <taxon>Filobasidiaceae</taxon>
        <taxon>Naganishia</taxon>
    </lineage>
</organism>
<evidence type="ECO:0000313" key="1">
    <source>
        <dbReference type="EMBL" id="KAJ9116592.1"/>
    </source>
</evidence>
<proteinExistence type="predicted"/>
<gene>
    <name evidence="1" type="ORF">QFC20_000525</name>
</gene>
<protein>
    <submittedName>
        <fullName evidence="1">Uncharacterized protein</fullName>
    </submittedName>
</protein>
<reference evidence="1" key="1">
    <citation type="submission" date="2023-04" db="EMBL/GenBank/DDBJ databases">
        <title>Draft Genome sequencing of Naganishia species isolated from polar environments using Oxford Nanopore Technology.</title>
        <authorList>
            <person name="Leo P."/>
            <person name="Venkateswaran K."/>
        </authorList>
    </citation>
    <scope>NUCLEOTIDE SEQUENCE</scope>
    <source>
        <strain evidence="1">MNA-CCFEE 5262</strain>
    </source>
</reference>
<name>A0ACC2WZX9_9TREE</name>